<reference evidence="3 4" key="1">
    <citation type="submission" date="2020-02" db="EMBL/GenBank/DDBJ databases">
        <authorList>
            <person name="Ma Q."/>
            <person name="Huang Y."/>
            <person name="Song X."/>
            <person name="Pei D."/>
        </authorList>
    </citation>
    <scope>NUCLEOTIDE SEQUENCE [LARGE SCALE GENOMIC DNA]</scope>
    <source>
        <strain evidence="3">Sxm20200214</strain>
        <tissue evidence="3">Leaf</tissue>
    </source>
</reference>
<name>A0A8X7VYY3_BRACI</name>
<sequence>MAERSFSQLPISSSHGGRRMMNTRRGVFPVSEYWIHAIPVIIFLCFFTLWFFSHSVSLDEESGEIVSVRLLEKSMSAVRNESHVSLAVLASSAVSPATANHTLIAHRNGTQSRNATDTHVLRKREETKAKGKKKSKGRKEKMEKDINKSVKKAKKSLAG</sequence>
<evidence type="ECO:0000313" key="4">
    <source>
        <dbReference type="Proteomes" id="UP000886595"/>
    </source>
</evidence>
<dbReference type="EMBL" id="JAAMPC010000003">
    <property type="protein sequence ID" value="KAG2320149.1"/>
    <property type="molecule type" value="Genomic_DNA"/>
</dbReference>
<gene>
    <name evidence="3" type="ORF">Bca52824_013362</name>
</gene>
<feature type="compositionally biased region" description="Basic residues" evidence="1">
    <location>
        <begin position="149"/>
        <end position="159"/>
    </location>
</feature>
<feature type="compositionally biased region" description="Basic and acidic residues" evidence="1">
    <location>
        <begin position="119"/>
        <end position="129"/>
    </location>
</feature>
<dbReference type="PANTHER" id="PTHR34189">
    <property type="entry name" value="TRANSMEMBRANE PROTEIN"/>
    <property type="match status" value="1"/>
</dbReference>
<feature type="region of interest" description="Disordered" evidence="1">
    <location>
        <begin position="109"/>
        <end position="159"/>
    </location>
</feature>
<dbReference type="PANTHER" id="PTHR34189:SF18">
    <property type="entry name" value="SERINE_THREONINE-KINASE RLCKVII PROTEIN"/>
    <property type="match status" value="1"/>
</dbReference>
<comment type="caution">
    <text evidence="3">The sequence shown here is derived from an EMBL/GenBank/DDBJ whole genome shotgun (WGS) entry which is preliminary data.</text>
</comment>
<evidence type="ECO:0000313" key="3">
    <source>
        <dbReference type="EMBL" id="KAG2320149.1"/>
    </source>
</evidence>
<feature type="compositionally biased region" description="Basic residues" evidence="1">
    <location>
        <begin position="130"/>
        <end position="139"/>
    </location>
</feature>
<keyword evidence="2" id="KW-0812">Transmembrane</keyword>
<evidence type="ECO:0008006" key="5">
    <source>
        <dbReference type="Google" id="ProtNLM"/>
    </source>
</evidence>
<evidence type="ECO:0000256" key="2">
    <source>
        <dbReference type="SAM" id="Phobius"/>
    </source>
</evidence>
<feature type="transmembrane region" description="Helical" evidence="2">
    <location>
        <begin position="33"/>
        <end position="52"/>
    </location>
</feature>
<dbReference type="Proteomes" id="UP000886595">
    <property type="component" value="Unassembled WGS sequence"/>
</dbReference>
<protein>
    <recommendedName>
        <fullName evidence="5">Transmembrane protein</fullName>
    </recommendedName>
</protein>
<keyword evidence="2" id="KW-0472">Membrane</keyword>
<dbReference type="OrthoDB" id="1191655at2759"/>
<dbReference type="AlphaFoldDB" id="A0A8X7VYY3"/>
<evidence type="ECO:0000256" key="1">
    <source>
        <dbReference type="SAM" id="MobiDB-lite"/>
    </source>
</evidence>
<accession>A0A8X7VYY3</accession>
<organism evidence="3 4">
    <name type="scientific">Brassica carinata</name>
    <name type="common">Ethiopian mustard</name>
    <name type="synonym">Abyssinian cabbage</name>
    <dbReference type="NCBI Taxonomy" id="52824"/>
    <lineage>
        <taxon>Eukaryota</taxon>
        <taxon>Viridiplantae</taxon>
        <taxon>Streptophyta</taxon>
        <taxon>Embryophyta</taxon>
        <taxon>Tracheophyta</taxon>
        <taxon>Spermatophyta</taxon>
        <taxon>Magnoliopsida</taxon>
        <taxon>eudicotyledons</taxon>
        <taxon>Gunneridae</taxon>
        <taxon>Pentapetalae</taxon>
        <taxon>rosids</taxon>
        <taxon>malvids</taxon>
        <taxon>Brassicales</taxon>
        <taxon>Brassicaceae</taxon>
        <taxon>Brassiceae</taxon>
        <taxon>Brassica</taxon>
    </lineage>
</organism>
<keyword evidence="2" id="KW-1133">Transmembrane helix</keyword>
<proteinExistence type="predicted"/>
<keyword evidence="4" id="KW-1185">Reference proteome</keyword>